<dbReference type="EMBL" id="JAODOP010000004">
    <property type="protein sequence ID" value="MEF3832552.1"/>
    <property type="molecule type" value="Genomic_DNA"/>
</dbReference>
<dbReference type="InterPro" id="IPR008969">
    <property type="entry name" value="CarboxyPept-like_regulatory"/>
</dbReference>
<dbReference type="InterPro" id="IPR023997">
    <property type="entry name" value="TonB-dep_OMP_SusC/RagA_CS"/>
</dbReference>
<evidence type="ECO:0000259" key="9">
    <source>
        <dbReference type="Pfam" id="PF07715"/>
    </source>
</evidence>
<dbReference type="Pfam" id="PF07715">
    <property type="entry name" value="Plug"/>
    <property type="match status" value="1"/>
</dbReference>
<gene>
    <name evidence="10" type="ORF">N1F79_05385</name>
</gene>
<evidence type="ECO:0000256" key="1">
    <source>
        <dbReference type="ARBA" id="ARBA00004571"/>
    </source>
</evidence>
<evidence type="ECO:0000256" key="3">
    <source>
        <dbReference type="ARBA" id="ARBA00022452"/>
    </source>
</evidence>
<keyword evidence="3 7" id="KW-1134">Transmembrane beta strand</keyword>
<dbReference type="Gene3D" id="2.60.40.1120">
    <property type="entry name" value="Carboxypeptidase-like, regulatory domain"/>
    <property type="match status" value="1"/>
</dbReference>
<dbReference type="InterPro" id="IPR037066">
    <property type="entry name" value="Plug_dom_sf"/>
</dbReference>
<dbReference type="Pfam" id="PF13715">
    <property type="entry name" value="CarbopepD_reg_2"/>
    <property type="match status" value="1"/>
</dbReference>
<evidence type="ECO:0000256" key="6">
    <source>
        <dbReference type="ARBA" id="ARBA00023237"/>
    </source>
</evidence>
<accession>A0ABU7XPA5</accession>
<keyword evidence="11" id="KW-1185">Reference proteome</keyword>
<dbReference type="PROSITE" id="PS52016">
    <property type="entry name" value="TONB_DEPENDENT_REC_3"/>
    <property type="match status" value="1"/>
</dbReference>
<keyword evidence="8" id="KW-0732">Signal</keyword>
<evidence type="ECO:0000256" key="7">
    <source>
        <dbReference type="PROSITE-ProRule" id="PRU01360"/>
    </source>
</evidence>
<name>A0ABU7XPA5_9FLAO</name>
<dbReference type="Gene3D" id="2.40.170.20">
    <property type="entry name" value="TonB-dependent receptor, beta-barrel domain"/>
    <property type="match status" value="1"/>
</dbReference>
<dbReference type="InterPro" id="IPR036942">
    <property type="entry name" value="Beta-barrel_TonB_sf"/>
</dbReference>
<evidence type="ECO:0000256" key="2">
    <source>
        <dbReference type="ARBA" id="ARBA00022448"/>
    </source>
</evidence>
<sequence>MKKLMNKGLLILSLVLTFSVHAQEISVNGIITDATGQPLPGASVVVKGTNNGVSSNFDGKYSIKTNTSDTLIFSFIGYLTQEVLVSNNNTIDIVLQEDTSILDEVVIVGYGTQKRENLTAAVSSVNLDKVDAKPITNLGQALQGMSAGVTSIQSSSQPGSSGSSIRIRGLNTLGTTNNTPLIVIDGSVGGSLNDVAPGDVASISILKDASSTAMYGARAAAGVILITTKRGKSGKMTFKYDGYVGFDEATELPDVISDSATYMELLREWTNDPAFPSDALIAEFRNDGGANPLKYPNVDWFETIMGGQAALQFHNFSVSGGSEAARVAASVNVLDQDGLVANTGYKRIGFRLNTNFKLSDKLDGGMDLFGNNSLRKSPGGSIQNLIPNIHSTVPYTVPINNGLYGYDGWTGSGGHNPLAQVNSRYHERETNKFTGKIFGTYKFLPNLKLTASATVYNAQSNAIDLVKKLTLHHFEDDSEEIARTNNELEESNSRNRVITLNAILEYDTTIKEKHNISLLAGYSQEENLWNTSSASGKGLVDESIFVLDGPQDQTSFQIGGNKTFNNLRSYFGRLNYDFDGKYLLEASFRYDGSSKFVKDLRWGFFPSLSLGWNIHKTDFLSHVDFITSLKLRGSVGQVGNNTSLGNYSAISTLEFGNNYSFNNSIEPGIYLNELANPELIWETTTTYGIGIDFGLFNNKITGEFDIYKNRTDGILRRVQAPYFGGIPQSPFENLAIVDGKGYELSLNYRNSEHKIKYSAGLTLSHSENKIVSFNDGQFQEVSGNYINKVGHPINSIYTYEHEGIFRTQEQINNHATQPQTPQIGDLIYKDQLTVDTNGDGVFDEADGVIDSDDRVIKDPSAPKINFGLNTNVEYNGFDLNVLLVGALGSKDFVRTSPARPFIYPGRGITGKEWIHAYHETRNPDSNTNVPRLDEGSGNFRASDYWMHDFSFLRVRTLQFGYTIPENIANKLTLSKARLYVNGQNLFTFENVPHFDPESVGRVYPLTKTVTLGVQLTF</sequence>
<keyword evidence="4 7" id="KW-0812">Transmembrane</keyword>
<feature type="chain" id="PRO_5045098082" evidence="8">
    <location>
        <begin position="23"/>
        <end position="1017"/>
    </location>
</feature>
<feature type="signal peptide" evidence="8">
    <location>
        <begin position="1"/>
        <end position="22"/>
    </location>
</feature>
<evidence type="ECO:0000256" key="8">
    <source>
        <dbReference type="SAM" id="SignalP"/>
    </source>
</evidence>
<keyword evidence="2 7" id="KW-0813">Transport</keyword>
<evidence type="ECO:0000313" key="10">
    <source>
        <dbReference type="EMBL" id="MEF3832552.1"/>
    </source>
</evidence>
<evidence type="ECO:0000313" key="11">
    <source>
        <dbReference type="Proteomes" id="UP001337305"/>
    </source>
</evidence>
<comment type="similarity">
    <text evidence="7">Belongs to the TonB-dependent receptor family.</text>
</comment>
<keyword evidence="10" id="KW-0675">Receptor</keyword>
<evidence type="ECO:0000256" key="4">
    <source>
        <dbReference type="ARBA" id="ARBA00022692"/>
    </source>
</evidence>
<dbReference type="SUPFAM" id="SSF56935">
    <property type="entry name" value="Porins"/>
    <property type="match status" value="1"/>
</dbReference>
<dbReference type="InterPro" id="IPR012910">
    <property type="entry name" value="Plug_dom"/>
</dbReference>
<keyword evidence="5 7" id="KW-0472">Membrane</keyword>
<feature type="domain" description="TonB-dependent receptor plug" evidence="9">
    <location>
        <begin position="116"/>
        <end position="223"/>
    </location>
</feature>
<protein>
    <submittedName>
        <fullName evidence="10">TonB-dependent receptor</fullName>
    </submittedName>
</protein>
<dbReference type="InterPro" id="IPR023996">
    <property type="entry name" value="TonB-dep_OMP_SusC/RagA"/>
</dbReference>
<comment type="subcellular location">
    <subcellularLocation>
        <location evidence="1 7">Cell outer membrane</location>
        <topology evidence="1 7">Multi-pass membrane protein</topology>
    </subcellularLocation>
</comment>
<comment type="caution">
    <text evidence="10">The sequence shown here is derived from an EMBL/GenBank/DDBJ whole genome shotgun (WGS) entry which is preliminary data.</text>
</comment>
<reference evidence="10 11" key="1">
    <citation type="submission" date="2022-09" db="EMBL/GenBank/DDBJ databases">
        <title>Genome sequencing of Flavivirga sp. MEBiC05379.</title>
        <authorList>
            <person name="Oh H.-M."/>
            <person name="Kwon K.K."/>
            <person name="Park M.J."/>
            <person name="Yang S.-H."/>
        </authorList>
    </citation>
    <scope>NUCLEOTIDE SEQUENCE [LARGE SCALE GENOMIC DNA]</scope>
    <source>
        <strain evidence="10 11">MEBiC05379</strain>
    </source>
</reference>
<dbReference type="SUPFAM" id="SSF49464">
    <property type="entry name" value="Carboxypeptidase regulatory domain-like"/>
    <property type="match status" value="1"/>
</dbReference>
<dbReference type="InterPro" id="IPR039426">
    <property type="entry name" value="TonB-dep_rcpt-like"/>
</dbReference>
<dbReference type="Gene3D" id="2.170.130.10">
    <property type="entry name" value="TonB-dependent receptor, plug domain"/>
    <property type="match status" value="1"/>
</dbReference>
<dbReference type="NCBIfam" id="TIGR04057">
    <property type="entry name" value="SusC_RagA_signa"/>
    <property type="match status" value="1"/>
</dbReference>
<dbReference type="RefSeq" id="WP_303304929.1">
    <property type="nucleotide sequence ID" value="NZ_JAODOP010000004.1"/>
</dbReference>
<dbReference type="Proteomes" id="UP001337305">
    <property type="component" value="Unassembled WGS sequence"/>
</dbReference>
<keyword evidence="6 7" id="KW-0998">Cell outer membrane</keyword>
<evidence type="ECO:0000256" key="5">
    <source>
        <dbReference type="ARBA" id="ARBA00023136"/>
    </source>
</evidence>
<dbReference type="NCBIfam" id="TIGR04056">
    <property type="entry name" value="OMP_RagA_SusC"/>
    <property type="match status" value="1"/>
</dbReference>
<organism evidence="10 11">
    <name type="scientific">Flavivirga spongiicola</name>
    <dbReference type="NCBI Taxonomy" id="421621"/>
    <lineage>
        <taxon>Bacteria</taxon>
        <taxon>Pseudomonadati</taxon>
        <taxon>Bacteroidota</taxon>
        <taxon>Flavobacteriia</taxon>
        <taxon>Flavobacteriales</taxon>
        <taxon>Flavobacteriaceae</taxon>
        <taxon>Flavivirga</taxon>
    </lineage>
</organism>
<proteinExistence type="inferred from homology"/>